<evidence type="ECO:0000313" key="1">
    <source>
        <dbReference type="EMBL" id="SFF44441.1"/>
    </source>
</evidence>
<name>A0A1I2IV98_9ACTN</name>
<organism evidence="1 2">
    <name type="scientific">Actinoplanes philippinensis</name>
    <dbReference type="NCBI Taxonomy" id="35752"/>
    <lineage>
        <taxon>Bacteria</taxon>
        <taxon>Bacillati</taxon>
        <taxon>Actinomycetota</taxon>
        <taxon>Actinomycetes</taxon>
        <taxon>Micromonosporales</taxon>
        <taxon>Micromonosporaceae</taxon>
        <taxon>Actinoplanes</taxon>
    </lineage>
</organism>
<accession>A0A1I2IV98</accession>
<sequence length="64" mass="7060">MIMQPYPILIRLDWTPEPALIIGWETHEGGMRPAVAVAMGDAGTVVYHVGADERWSIVQADETP</sequence>
<protein>
    <submittedName>
        <fullName evidence="1">Uncharacterized protein</fullName>
    </submittedName>
</protein>
<reference evidence="1 2" key="1">
    <citation type="submission" date="2016-10" db="EMBL/GenBank/DDBJ databases">
        <authorList>
            <person name="de Groot N.N."/>
        </authorList>
    </citation>
    <scope>NUCLEOTIDE SEQUENCE [LARGE SCALE GENOMIC DNA]</scope>
    <source>
        <strain evidence="1 2">DSM 43019</strain>
    </source>
</reference>
<evidence type="ECO:0000313" key="2">
    <source>
        <dbReference type="Proteomes" id="UP000199645"/>
    </source>
</evidence>
<keyword evidence="2" id="KW-1185">Reference proteome</keyword>
<dbReference type="EMBL" id="FONV01000010">
    <property type="protein sequence ID" value="SFF44441.1"/>
    <property type="molecule type" value="Genomic_DNA"/>
</dbReference>
<dbReference type="RefSeq" id="WP_093618780.1">
    <property type="nucleotide sequence ID" value="NZ_BOMT01000055.1"/>
</dbReference>
<dbReference type="Proteomes" id="UP000199645">
    <property type="component" value="Unassembled WGS sequence"/>
</dbReference>
<dbReference type="AlphaFoldDB" id="A0A1I2IV98"/>
<gene>
    <name evidence="1" type="ORF">SAMN05421541_110337</name>
</gene>
<dbReference type="STRING" id="35752.SAMN05421541_110337"/>
<proteinExistence type="predicted"/>